<dbReference type="PROSITE" id="PS50181">
    <property type="entry name" value="FBOX"/>
    <property type="match status" value="1"/>
</dbReference>
<reference evidence="2" key="1">
    <citation type="submission" date="2021-02" db="EMBL/GenBank/DDBJ databases">
        <authorList>
            <person name="Nowell W R."/>
        </authorList>
    </citation>
    <scope>NUCLEOTIDE SEQUENCE</scope>
</reference>
<comment type="caution">
    <text evidence="2">The sequence shown here is derived from an EMBL/GenBank/DDBJ whole genome shotgun (WGS) entry which is preliminary data.</text>
</comment>
<dbReference type="InterPro" id="IPR036047">
    <property type="entry name" value="F-box-like_dom_sf"/>
</dbReference>
<dbReference type="Pfam" id="PF00646">
    <property type="entry name" value="F-box"/>
    <property type="match status" value="1"/>
</dbReference>
<dbReference type="EMBL" id="CAJNOW010010568">
    <property type="protein sequence ID" value="CAF1582623.1"/>
    <property type="molecule type" value="Genomic_DNA"/>
</dbReference>
<accession>A0A815ZID3</accession>
<gene>
    <name evidence="3" type="ORF">GIL414_LOCUS42387</name>
    <name evidence="2" type="ORF">KQP761_LOCUS20306</name>
</gene>
<dbReference type="InterPro" id="IPR032675">
    <property type="entry name" value="LRR_dom_sf"/>
</dbReference>
<sequence>MNSSTVHLLDLPDEMLIEIFNKLSTVDVLNSIWGVNQRLDRLARDARFTHSLDLTAEQSCDERCSMSDVILDRLCSHILPQIHDKIKSLFVEPSSMQRILRVCAYPNIHRLTLSSIESKDFIKYLSDNSSVLCIFKQITHLEISTIEYYNSRSQIHLNTKIYTRLFSVCQRLTHLKINGKRLRSYSLLPEYALQLTVCSSSTIIKLDVNVRIIDDCLRLLDGRFNQMKILNVIIDSIDTSLLNIDNQYILSNLTAFCLTTRNHTQEYDNVIVPLLRRMENLEALMLFLLVGNRPEFIDDVHLSEEILIHMPRLKKFIFNITTIDDVVEIDYWLKKDDIEETRIFNDDLPYFQCRIDIFKNGIGRCRLCSIPFIESS</sequence>
<dbReference type="Gene3D" id="3.80.10.10">
    <property type="entry name" value="Ribonuclease Inhibitor"/>
    <property type="match status" value="1"/>
</dbReference>
<dbReference type="AlphaFoldDB" id="A0A815ZID3"/>
<proteinExistence type="predicted"/>
<dbReference type="Proteomes" id="UP000681720">
    <property type="component" value="Unassembled WGS sequence"/>
</dbReference>
<evidence type="ECO:0000313" key="3">
    <source>
        <dbReference type="EMBL" id="CAF4683895.1"/>
    </source>
</evidence>
<name>A0A815ZID3_9BILA</name>
<evidence type="ECO:0000313" key="4">
    <source>
        <dbReference type="Proteomes" id="UP000663834"/>
    </source>
</evidence>
<evidence type="ECO:0000313" key="2">
    <source>
        <dbReference type="EMBL" id="CAF1582623.1"/>
    </source>
</evidence>
<feature type="domain" description="F-box" evidence="1">
    <location>
        <begin position="5"/>
        <end position="52"/>
    </location>
</feature>
<dbReference type="SUPFAM" id="SSF81383">
    <property type="entry name" value="F-box domain"/>
    <property type="match status" value="1"/>
</dbReference>
<dbReference type="InterPro" id="IPR001810">
    <property type="entry name" value="F-box_dom"/>
</dbReference>
<dbReference type="OrthoDB" id="9992322at2759"/>
<evidence type="ECO:0000259" key="1">
    <source>
        <dbReference type="PROSITE" id="PS50181"/>
    </source>
</evidence>
<dbReference type="Proteomes" id="UP000663834">
    <property type="component" value="Unassembled WGS sequence"/>
</dbReference>
<protein>
    <recommendedName>
        <fullName evidence="1">F-box domain-containing protein</fullName>
    </recommendedName>
</protein>
<organism evidence="2 4">
    <name type="scientific">Rotaria magnacalcarata</name>
    <dbReference type="NCBI Taxonomy" id="392030"/>
    <lineage>
        <taxon>Eukaryota</taxon>
        <taxon>Metazoa</taxon>
        <taxon>Spiralia</taxon>
        <taxon>Gnathifera</taxon>
        <taxon>Rotifera</taxon>
        <taxon>Eurotatoria</taxon>
        <taxon>Bdelloidea</taxon>
        <taxon>Philodinida</taxon>
        <taxon>Philodinidae</taxon>
        <taxon>Rotaria</taxon>
    </lineage>
</organism>
<dbReference type="EMBL" id="CAJOBJ010122662">
    <property type="protein sequence ID" value="CAF4683895.1"/>
    <property type="molecule type" value="Genomic_DNA"/>
</dbReference>